<organism evidence="2 3">
    <name type="scientific">Pseudolycoriella hygida</name>
    <dbReference type="NCBI Taxonomy" id="35572"/>
    <lineage>
        <taxon>Eukaryota</taxon>
        <taxon>Metazoa</taxon>
        <taxon>Ecdysozoa</taxon>
        <taxon>Arthropoda</taxon>
        <taxon>Hexapoda</taxon>
        <taxon>Insecta</taxon>
        <taxon>Pterygota</taxon>
        <taxon>Neoptera</taxon>
        <taxon>Endopterygota</taxon>
        <taxon>Diptera</taxon>
        <taxon>Nematocera</taxon>
        <taxon>Sciaroidea</taxon>
        <taxon>Sciaridae</taxon>
        <taxon>Pseudolycoriella</taxon>
    </lineage>
</organism>
<comment type="caution">
    <text evidence="2">The sequence shown here is derived from an EMBL/GenBank/DDBJ whole genome shotgun (WGS) entry which is preliminary data.</text>
</comment>
<dbReference type="Gene3D" id="3.60.40.10">
    <property type="entry name" value="PPM-type phosphatase domain"/>
    <property type="match status" value="1"/>
</dbReference>
<dbReference type="PROSITE" id="PS51746">
    <property type="entry name" value="PPM_2"/>
    <property type="match status" value="1"/>
</dbReference>
<sequence length="414" mass="47176">MSSETKSSWTDDLPVCKFTGAGFSTNQVYNDDGSRRMEAHKFNERSFHCRADENTSIYAIFSGHGGSQVADFCLQKIAAEILLGQLNERGATEEDVKEVLRQAFVITEKGYLESIDSNLARKTVLQCELEGLSQYEISRDYQIVLERLNLINEELKVGTSIALALIHKQKLYICNIGTCRALLCKNDNNNVLRVVQLSVDHNLYNEDEILRLQQLGVDVQAFRQSPGFSTRTIGSYFYKAGYKECDLLSSAKSEPIIAQPEIVGPIPLDESCRFLLLISSGLCKTLNDVFPNDRNLVNKEIVQMAVEQFRTQSTLMGVSQSVVHKIDQMHHERFIRQMRETQSSSIKTREDIILLVRNFNFPMPNAIQRNRQQFAYLYINFDLRFHSTQSGVIQATQIQIVQPIQNVALMKRKK</sequence>
<keyword evidence="2" id="KW-0418">Kinase</keyword>
<feature type="domain" description="PPM-type phosphatase" evidence="1">
    <location>
        <begin position="20"/>
        <end position="359"/>
    </location>
</feature>
<keyword evidence="2" id="KW-0808">Transferase</keyword>
<dbReference type="PANTHER" id="PTHR13832">
    <property type="entry name" value="PROTEIN PHOSPHATASE 2C"/>
    <property type="match status" value="1"/>
</dbReference>
<evidence type="ECO:0000313" key="2">
    <source>
        <dbReference type="EMBL" id="KAJ6638124.1"/>
    </source>
</evidence>
<evidence type="ECO:0000259" key="1">
    <source>
        <dbReference type="PROSITE" id="PS51746"/>
    </source>
</evidence>
<dbReference type="InterPro" id="IPR015655">
    <property type="entry name" value="PP2C"/>
</dbReference>
<dbReference type="GO" id="GO:0016301">
    <property type="term" value="F:kinase activity"/>
    <property type="evidence" value="ECO:0007669"/>
    <property type="project" value="UniProtKB-KW"/>
</dbReference>
<protein>
    <submittedName>
        <fullName evidence="2">TGF-beta-activated kinase 1 and MAP3K7-binding protein 1</fullName>
    </submittedName>
</protein>
<dbReference type="Pfam" id="PF00481">
    <property type="entry name" value="PP2C"/>
    <property type="match status" value="1"/>
</dbReference>
<dbReference type="SMART" id="SM00332">
    <property type="entry name" value="PP2Cc"/>
    <property type="match status" value="1"/>
</dbReference>
<name>A0A9Q0MVX1_9DIPT</name>
<dbReference type="InterPro" id="IPR001932">
    <property type="entry name" value="PPM-type_phosphatase-like_dom"/>
</dbReference>
<gene>
    <name evidence="2" type="primary">TAB1</name>
    <name evidence="2" type="ORF">Bhyg_10857</name>
</gene>
<dbReference type="OrthoDB" id="10049211at2759"/>
<dbReference type="InterPro" id="IPR036457">
    <property type="entry name" value="PPM-type-like_dom_sf"/>
</dbReference>
<dbReference type="EMBL" id="WJQU01000003">
    <property type="protein sequence ID" value="KAJ6638124.1"/>
    <property type="molecule type" value="Genomic_DNA"/>
</dbReference>
<dbReference type="PANTHER" id="PTHR13832:SF533">
    <property type="entry name" value="TGF-BETA-ACTIVATED KINASE 1 AND MAP3K7-BINDING PROTEIN 1"/>
    <property type="match status" value="1"/>
</dbReference>
<accession>A0A9Q0MVX1</accession>
<dbReference type="Proteomes" id="UP001151699">
    <property type="component" value="Chromosome X"/>
</dbReference>
<reference evidence="2" key="1">
    <citation type="submission" date="2022-07" db="EMBL/GenBank/DDBJ databases">
        <authorList>
            <person name="Trinca V."/>
            <person name="Uliana J.V.C."/>
            <person name="Torres T.T."/>
            <person name="Ward R.J."/>
            <person name="Monesi N."/>
        </authorList>
    </citation>
    <scope>NUCLEOTIDE SEQUENCE</scope>
    <source>
        <strain evidence="2">HSMRA1968</strain>
        <tissue evidence="2">Whole embryos</tissue>
    </source>
</reference>
<dbReference type="CDD" id="cd00143">
    <property type="entry name" value="PP2Cc"/>
    <property type="match status" value="1"/>
</dbReference>
<keyword evidence="3" id="KW-1185">Reference proteome</keyword>
<dbReference type="AlphaFoldDB" id="A0A9Q0MVX1"/>
<dbReference type="GO" id="GO:0004722">
    <property type="term" value="F:protein serine/threonine phosphatase activity"/>
    <property type="evidence" value="ECO:0007669"/>
    <property type="project" value="InterPro"/>
</dbReference>
<evidence type="ECO:0000313" key="3">
    <source>
        <dbReference type="Proteomes" id="UP001151699"/>
    </source>
</evidence>
<proteinExistence type="predicted"/>
<dbReference type="SUPFAM" id="SSF81606">
    <property type="entry name" value="PP2C-like"/>
    <property type="match status" value="1"/>
</dbReference>